<evidence type="ECO:0000256" key="1">
    <source>
        <dbReference type="SAM" id="MobiDB-lite"/>
    </source>
</evidence>
<organism evidence="3 4">
    <name type="scientific">Ophiocordyceps australis</name>
    <dbReference type="NCBI Taxonomy" id="1399860"/>
    <lineage>
        <taxon>Eukaryota</taxon>
        <taxon>Fungi</taxon>
        <taxon>Dikarya</taxon>
        <taxon>Ascomycota</taxon>
        <taxon>Pezizomycotina</taxon>
        <taxon>Sordariomycetes</taxon>
        <taxon>Hypocreomycetidae</taxon>
        <taxon>Hypocreales</taxon>
        <taxon>Ophiocordycipitaceae</taxon>
        <taxon>Ophiocordyceps</taxon>
    </lineage>
</organism>
<dbReference type="OrthoDB" id="10330084at2759"/>
<feature type="signal peptide" evidence="2">
    <location>
        <begin position="1"/>
        <end position="18"/>
    </location>
</feature>
<gene>
    <name evidence="3" type="ORF">CDD82_6547</name>
</gene>
<feature type="compositionally biased region" description="Low complexity" evidence="1">
    <location>
        <begin position="107"/>
        <end position="119"/>
    </location>
</feature>
<evidence type="ECO:0000313" key="3">
    <source>
        <dbReference type="EMBL" id="PHH71381.1"/>
    </source>
</evidence>
<feature type="region of interest" description="Disordered" evidence="1">
    <location>
        <begin position="46"/>
        <end position="66"/>
    </location>
</feature>
<dbReference type="AlphaFoldDB" id="A0A2C5YWT5"/>
<keyword evidence="4" id="KW-1185">Reference proteome</keyword>
<protein>
    <submittedName>
        <fullName evidence="3">Uncharacterized protein</fullName>
    </submittedName>
</protein>
<feature type="compositionally biased region" description="Low complexity" evidence="1">
    <location>
        <begin position="80"/>
        <end position="94"/>
    </location>
</feature>
<proteinExistence type="predicted"/>
<keyword evidence="2" id="KW-0732">Signal</keyword>
<evidence type="ECO:0000256" key="2">
    <source>
        <dbReference type="SAM" id="SignalP"/>
    </source>
</evidence>
<dbReference type="PROSITE" id="PS51257">
    <property type="entry name" value="PROKAR_LIPOPROTEIN"/>
    <property type="match status" value="1"/>
</dbReference>
<dbReference type="Proteomes" id="UP000224854">
    <property type="component" value="Unassembled WGS sequence"/>
</dbReference>
<accession>A0A2C5YWT5</accession>
<reference evidence="3 4" key="1">
    <citation type="submission" date="2017-06" db="EMBL/GenBank/DDBJ databases">
        <title>Ant-infecting Ophiocordyceps genomes reveal a high diversity of potential behavioral manipulation genes and a possible major role for enterotoxins.</title>
        <authorList>
            <person name="De Bekker C."/>
            <person name="Evans H.C."/>
            <person name="Brachmann A."/>
            <person name="Hughes D.P."/>
        </authorList>
    </citation>
    <scope>NUCLEOTIDE SEQUENCE [LARGE SCALE GENOMIC DNA]</scope>
    <source>
        <strain evidence="3 4">1348a</strain>
    </source>
</reference>
<comment type="caution">
    <text evidence="3">The sequence shown here is derived from an EMBL/GenBank/DDBJ whole genome shotgun (WGS) entry which is preliminary data.</text>
</comment>
<sequence length="378" mass="40223">MGMLGKGVFFLWVQLALGGCADSVSYSPLPTLSRIQESKAAAPGMTSLSISGELQPPALGNVKSSETLSETATTIYSHDSATATSDTEAASASDQLPSLVPGNVDLSSTSGQGQASSATRSSDAWDITTSSTTSSDPLAIETSSTTWSDALTIETSSTTWSDPLAISISIMTPSSRSTGAWPSSSMKPLSTPLYPCSENSTNGHADCRLAMDSECSRARMQLPTCIDGACLCMAAPCAQDSDCQDYNNCLVDEQAKCTHDSGLYPHMAGVCSCRPKYEGCMKEAEPQAYCEDRLNCTEAHRELYPQSALCVAQDDYETYAHGRCLCKSVACVFTGHQDKDEEACKGLVECREEHRSTAVCLGKYGERSFPDEGYCSCH</sequence>
<feature type="chain" id="PRO_5012790280" evidence="2">
    <location>
        <begin position="19"/>
        <end position="378"/>
    </location>
</feature>
<feature type="region of interest" description="Disordered" evidence="1">
    <location>
        <begin position="80"/>
        <end position="140"/>
    </location>
</feature>
<name>A0A2C5YWT5_9HYPO</name>
<evidence type="ECO:0000313" key="4">
    <source>
        <dbReference type="Proteomes" id="UP000224854"/>
    </source>
</evidence>
<dbReference type="EMBL" id="NJEU01000686">
    <property type="protein sequence ID" value="PHH71381.1"/>
    <property type="molecule type" value="Genomic_DNA"/>
</dbReference>